<dbReference type="SUPFAM" id="SSF49265">
    <property type="entry name" value="Fibronectin type III"/>
    <property type="match status" value="1"/>
</dbReference>
<dbReference type="Pfam" id="PF00041">
    <property type="entry name" value="fn3"/>
    <property type="match status" value="1"/>
</dbReference>
<feature type="domain" description="Fibronectin type-III" evidence="6">
    <location>
        <begin position="280"/>
        <end position="366"/>
    </location>
</feature>
<sequence length="614" mass="66249">MKQIYSLLFLFLSIAGFAQAPDGYYANATGTGYTLKTQLYNIIKDHTVQTYAGLYVTYETSDIDNFFENDGSVLDMYSENPAGTDPYTYSIATTQRCGSSGYAKEGDCYNREHIIPQSVFNEVSPMVSDAHFITPTDGEVNGIRSNYPHSVVAIATQTTQNGSKLGASTTAGYTGPVFEPIDEFKGDIARMYFYFATRYENTVAGYNYPMFNNSKGKVFTTAFLNQLLAWHNQDPVSAREIARNNAIYARQNNRNPYIDNPSYVATVWTTEPADTEAPTAATNLTVTTTTSNSATLTWTAASDNVGVTNYDLYLDGTLKSTHTGLTATVSGLLASTSYNFYLITRDDERNSSSASATVIGTTTAAPAGGSGATELFFSEYVEGSSLNKALEIANFTGAAVNLTGYSIRKQSNGAGAWSAGLNLTGTLNSGAVFVLVDPGIATTCYTVANANLSSAQEAYNGNDPMGLFKNGVLIDIIGTFDGGSTNFAADVTLRRKSSIKGPNTTFNKTAEWDSFANNTCDGIGTHSLATLSNVDFDANEFNIYPNPSNGNVKINFENSNEKYSVQVFSILGQKVFEKEYINSSSAAVNNLQKGVYLVKITNDNKSVTKKLIVN</sequence>
<dbReference type="Pfam" id="PF00932">
    <property type="entry name" value="LTD"/>
    <property type="match status" value="1"/>
</dbReference>
<evidence type="ECO:0000259" key="7">
    <source>
        <dbReference type="PROSITE" id="PS51841"/>
    </source>
</evidence>
<evidence type="ECO:0000259" key="6">
    <source>
        <dbReference type="PROSITE" id="PS50853"/>
    </source>
</evidence>
<dbReference type="Gene3D" id="2.60.40.10">
    <property type="entry name" value="Immunoglobulins"/>
    <property type="match status" value="1"/>
</dbReference>
<keyword evidence="9" id="KW-1185">Reference proteome</keyword>
<feature type="chain" id="PRO_5019779036" evidence="5">
    <location>
        <begin position="21"/>
        <end position="614"/>
    </location>
</feature>
<keyword evidence="4" id="KW-0378">Hydrolase</keyword>
<dbReference type="InterPro" id="IPR036116">
    <property type="entry name" value="FN3_sf"/>
</dbReference>
<accession>A0A482TNS2</accession>
<dbReference type="PANTHER" id="PTHR33607:SF2">
    <property type="entry name" value="ENDONUCLEASE-1"/>
    <property type="match status" value="1"/>
</dbReference>
<gene>
    <name evidence="8" type="ORF">DR871_010625</name>
</gene>
<name>A0A482TNS2_9FLAO</name>
<dbReference type="NCBIfam" id="TIGR04183">
    <property type="entry name" value="Por_Secre_tail"/>
    <property type="match status" value="1"/>
</dbReference>
<dbReference type="SMART" id="SM00060">
    <property type="entry name" value="FN3"/>
    <property type="match status" value="1"/>
</dbReference>
<dbReference type="InterPro" id="IPR026444">
    <property type="entry name" value="Secre_tail"/>
</dbReference>
<dbReference type="PROSITE" id="PS50853">
    <property type="entry name" value="FN3"/>
    <property type="match status" value="1"/>
</dbReference>
<dbReference type="InterPro" id="IPR044925">
    <property type="entry name" value="His-Me_finger_sf"/>
</dbReference>
<dbReference type="InterPro" id="IPR003961">
    <property type="entry name" value="FN3_dom"/>
</dbReference>
<evidence type="ECO:0000256" key="4">
    <source>
        <dbReference type="ARBA" id="ARBA00022801"/>
    </source>
</evidence>
<protein>
    <submittedName>
        <fullName evidence="8">T9SS type A sorting domain-containing protein</fullName>
    </submittedName>
</protein>
<comment type="caution">
    <text evidence="8">The sequence shown here is derived from an EMBL/GenBank/DDBJ whole genome shotgun (WGS) entry which is preliminary data.</text>
</comment>
<dbReference type="InterPro" id="IPR001322">
    <property type="entry name" value="Lamin_tail_dom"/>
</dbReference>
<organism evidence="8 9">
    <name type="scientific">Flavobacterium petrolei</name>
    <dbReference type="NCBI Taxonomy" id="2259594"/>
    <lineage>
        <taxon>Bacteria</taxon>
        <taxon>Pseudomonadati</taxon>
        <taxon>Bacteroidota</taxon>
        <taxon>Flavobacteriia</taxon>
        <taxon>Flavobacteriales</taxon>
        <taxon>Flavobacteriaceae</taxon>
        <taxon>Flavobacterium</taxon>
    </lineage>
</organism>
<dbReference type="PROSITE" id="PS51841">
    <property type="entry name" value="LTD"/>
    <property type="match status" value="1"/>
</dbReference>
<comment type="similarity">
    <text evidence="1">Belongs to the EndA/NucM nuclease family.</text>
</comment>
<dbReference type="EMBL" id="QNVY02000003">
    <property type="protein sequence ID" value="RYJ51639.1"/>
    <property type="molecule type" value="Genomic_DNA"/>
</dbReference>
<dbReference type="InterPro" id="IPR007346">
    <property type="entry name" value="Endonuclease-I"/>
</dbReference>
<dbReference type="Pfam" id="PF04231">
    <property type="entry name" value="Endonuclease_1"/>
    <property type="match status" value="1"/>
</dbReference>
<evidence type="ECO:0000256" key="2">
    <source>
        <dbReference type="ARBA" id="ARBA00022722"/>
    </source>
</evidence>
<dbReference type="GO" id="GO:0004518">
    <property type="term" value="F:nuclease activity"/>
    <property type="evidence" value="ECO:0007669"/>
    <property type="project" value="UniProtKB-KW"/>
</dbReference>
<evidence type="ECO:0000256" key="5">
    <source>
        <dbReference type="SAM" id="SignalP"/>
    </source>
</evidence>
<evidence type="ECO:0000256" key="3">
    <source>
        <dbReference type="ARBA" id="ARBA00022729"/>
    </source>
</evidence>
<dbReference type="Pfam" id="PF18962">
    <property type="entry name" value="Por_Secre_tail"/>
    <property type="match status" value="1"/>
</dbReference>
<dbReference type="RefSeq" id="WP_113666268.1">
    <property type="nucleotide sequence ID" value="NZ_QNVY02000003.1"/>
</dbReference>
<dbReference type="Proteomes" id="UP000253235">
    <property type="component" value="Unassembled WGS sequence"/>
</dbReference>
<reference evidence="8 9" key="1">
    <citation type="submission" date="2019-01" db="EMBL/GenBank/DDBJ databases">
        <title>Flavobacterium sp. nov. isolated from arctic soil.</title>
        <authorList>
            <person name="Kim D.-U."/>
        </authorList>
    </citation>
    <scope>NUCLEOTIDE SEQUENCE [LARGE SCALE GENOMIC DNA]</scope>
    <source>
        <strain evidence="8 9">Kopri-42</strain>
    </source>
</reference>
<evidence type="ECO:0000313" key="9">
    <source>
        <dbReference type="Proteomes" id="UP000253235"/>
    </source>
</evidence>
<keyword evidence="3 5" id="KW-0732">Signal</keyword>
<dbReference type="InterPro" id="IPR013783">
    <property type="entry name" value="Ig-like_fold"/>
</dbReference>
<dbReference type="OrthoDB" id="5485925at2"/>
<dbReference type="PANTHER" id="PTHR33607">
    <property type="entry name" value="ENDONUCLEASE-1"/>
    <property type="match status" value="1"/>
</dbReference>
<feature type="domain" description="LTD" evidence="7">
    <location>
        <begin position="361"/>
        <end position="504"/>
    </location>
</feature>
<dbReference type="GO" id="GO:0016787">
    <property type="term" value="F:hydrolase activity"/>
    <property type="evidence" value="ECO:0007669"/>
    <property type="project" value="UniProtKB-KW"/>
</dbReference>
<proteinExistence type="inferred from homology"/>
<feature type="signal peptide" evidence="5">
    <location>
        <begin position="1"/>
        <end position="20"/>
    </location>
</feature>
<keyword evidence="2" id="KW-0540">Nuclease</keyword>
<dbReference type="AlphaFoldDB" id="A0A482TNS2"/>
<evidence type="ECO:0000313" key="8">
    <source>
        <dbReference type="EMBL" id="RYJ51639.1"/>
    </source>
</evidence>
<evidence type="ECO:0000256" key="1">
    <source>
        <dbReference type="ARBA" id="ARBA00006429"/>
    </source>
</evidence>
<dbReference type="SUPFAM" id="SSF54060">
    <property type="entry name" value="His-Me finger endonucleases"/>
    <property type="match status" value="1"/>
</dbReference>